<name>A0A7X4HEG3_9BURK</name>
<dbReference type="Proteomes" id="UP000450676">
    <property type="component" value="Unassembled WGS sequence"/>
</dbReference>
<keyword evidence="3" id="KW-0012">Acyltransferase</keyword>
<evidence type="ECO:0000259" key="2">
    <source>
        <dbReference type="Pfam" id="PF01757"/>
    </source>
</evidence>
<feature type="transmembrane region" description="Helical" evidence="1">
    <location>
        <begin position="294"/>
        <end position="313"/>
    </location>
</feature>
<dbReference type="InterPro" id="IPR050879">
    <property type="entry name" value="Acyltransferase_3"/>
</dbReference>
<feature type="transmembrane region" description="Helical" evidence="1">
    <location>
        <begin position="325"/>
        <end position="346"/>
    </location>
</feature>
<feature type="transmembrane region" description="Helical" evidence="1">
    <location>
        <begin position="125"/>
        <end position="148"/>
    </location>
</feature>
<organism evidence="3 4">
    <name type="scientific">Pseudoduganella aquatica</name>
    <dbReference type="NCBI Taxonomy" id="2660641"/>
    <lineage>
        <taxon>Bacteria</taxon>
        <taxon>Pseudomonadati</taxon>
        <taxon>Pseudomonadota</taxon>
        <taxon>Betaproteobacteria</taxon>
        <taxon>Burkholderiales</taxon>
        <taxon>Oxalobacteraceae</taxon>
        <taxon>Telluria group</taxon>
        <taxon>Pseudoduganella</taxon>
    </lineage>
</organism>
<dbReference type="Pfam" id="PF01757">
    <property type="entry name" value="Acyl_transf_3"/>
    <property type="match status" value="1"/>
</dbReference>
<keyword evidence="1" id="KW-0472">Membrane</keyword>
<feature type="transmembrane region" description="Helical" evidence="1">
    <location>
        <begin position="86"/>
        <end position="105"/>
    </location>
</feature>
<reference evidence="3 4" key="1">
    <citation type="submission" date="2019-12" db="EMBL/GenBank/DDBJ databases">
        <title>Novel species isolated from a subtropical stream in China.</title>
        <authorList>
            <person name="Lu H."/>
        </authorList>
    </citation>
    <scope>NUCLEOTIDE SEQUENCE [LARGE SCALE GENOMIC DNA]</scope>
    <source>
        <strain evidence="3 4">FT127W</strain>
    </source>
</reference>
<gene>
    <name evidence="3" type="ORF">GTP77_20735</name>
</gene>
<dbReference type="InterPro" id="IPR002656">
    <property type="entry name" value="Acyl_transf_3_dom"/>
</dbReference>
<feature type="transmembrane region" description="Helical" evidence="1">
    <location>
        <begin position="160"/>
        <end position="180"/>
    </location>
</feature>
<accession>A0A7X4HEG3</accession>
<dbReference type="PANTHER" id="PTHR23028">
    <property type="entry name" value="ACETYLTRANSFERASE"/>
    <property type="match status" value="1"/>
</dbReference>
<dbReference type="RefSeq" id="WP_161074053.1">
    <property type="nucleotide sequence ID" value="NZ_CP086370.1"/>
</dbReference>
<evidence type="ECO:0000313" key="3">
    <source>
        <dbReference type="EMBL" id="MYN09753.1"/>
    </source>
</evidence>
<dbReference type="GO" id="GO:0009103">
    <property type="term" value="P:lipopolysaccharide biosynthetic process"/>
    <property type="evidence" value="ECO:0007669"/>
    <property type="project" value="TreeGrafter"/>
</dbReference>
<evidence type="ECO:0000313" key="4">
    <source>
        <dbReference type="Proteomes" id="UP000450676"/>
    </source>
</evidence>
<feature type="transmembrane region" description="Helical" evidence="1">
    <location>
        <begin position="253"/>
        <end position="274"/>
    </location>
</feature>
<keyword evidence="3" id="KW-0808">Transferase</keyword>
<protein>
    <submittedName>
        <fullName evidence="3">Acyltransferase family protein</fullName>
    </submittedName>
</protein>
<comment type="caution">
    <text evidence="3">The sequence shown here is derived from an EMBL/GenBank/DDBJ whole genome shotgun (WGS) entry which is preliminary data.</text>
</comment>
<dbReference type="GO" id="GO:0016747">
    <property type="term" value="F:acyltransferase activity, transferring groups other than amino-acyl groups"/>
    <property type="evidence" value="ECO:0007669"/>
    <property type="project" value="InterPro"/>
</dbReference>
<keyword evidence="4" id="KW-1185">Reference proteome</keyword>
<dbReference type="AlphaFoldDB" id="A0A7X4HEG3"/>
<sequence length="363" mass="41231">MKSLNLPYNPRLDQLRWLAVTIVFLFHYYHEYMRQGGVPQYNVLLAPVTEGHTGVGLFFALSGFLFMQIAQRQQHIVYRDFLRNRLLRIVPLFLVVFVLATSIGRDKFAPQDLLYVLATNLGLAPTSYTVVTGAAWSISVEFTFYLVFPFLARFALERGASYLLQLLGIMLFLKLAAYTANEKSTLMFFSTLVGRFDQFLIGMLGAFAVSRHAAQLRRHGAWLVPLAAALVYGNCVLQASVSRFDPASHDKFWIFWSMLEAFGWTCLIMCWVGWERRMPAVVERVLEHGGKISFSFYLLHMAALTVLANFIGLPHWTGSRVLDALLAFPLAYGATWAMSALSYHVIEQPFLRLRRSYGDKPAV</sequence>
<keyword evidence="1" id="KW-0812">Transmembrane</keyword>
<keyword evidence="1" id="KW-1133">Transmembrane helix</keyword>
<dbReference type="PANTHER" id="PTHR23028:SF53">
    <property type="entry name" value="ACYL_TRANSF_3 DOMAIN-CONTAINING PROTEIN"/>
    <property type="match status" value="1"/>
</dbReference>
<proteinExistence type="predicted"/>
<feature type="transmembrane region" description="Helical" evidence="1">
    <location>
        <begin position="221"/>
        <end position="241"/>
    </location>
</feature>
<feature type="transmembrane region" description="Helical" evidence="1">
    <location>
        <begin position="12"/>
        <end position="29"/>
    </location>
</feature>
<dbReference type="EMBL" id="WWCU01000027">
    <property type="protein sequence ID" value="MYN09753.1"/>
    <property type="molecule type" value="Genomic_DNA"/>
</dbReference>
<feature type="transmembrane region" description="Helical" evidence="1">
    <location>
        <begin position="41"/>
        <end position="66"/>
    </location>
</feature>
<feature type="domain" description="Acyltransferase 3" evidence="2">
    <location>
        <begin position="10"/>
        <end position="338"/>
    </location>
</feature>
<feature type="transmembrane region" description="Helical" evidence="1">
    <location>
        <begin position="186"/>
        <end position="209"/>
    </location>
</feature>
<dbReference type="GO" id="GO:0016020">
    <property type="term" value="C:membrane"/>
    <property type="evidence" value="ECO:0007669"/>
    <property type="project" value="TreeGrafter"/>
</dbReference>
<evidence type="ECO:0000256" key="1">
    <source>
        <dbReference type="SAM" id="Phobius"/>
    </source>
</evidence>